<evidence type="ECO:0000256" key="1">
    <source>
        <dbReference type="ARBA" id="ARBA00006499"/>
    </source>
</evidence>
<evidence type="ECO:0000256" key="2">
    <source>
        <dbReference type="ARBA" id="ARBA00022801"/>
    </source>
</evidence>
<dbReference type="InterPro" id="IPR029058">
    <property type="entry name" value="AB_hydrolase_fold"/>
</dbReference>
<dbReference type="InterPro" id="IPR003140">
    <property type="entry name" value="PLipase/COase/thioEstase"/>
</dbReference>
<sequence>MEPDYEYRISLPPGCSREHPAPILFSLHGRGGNELEMHQMLQGLRQRFIVVSVRGDLPQGFGYAYFHVKNPKKPVRHLFDAAVKKLSTFLPEVVTSQPADPERVYLLGFSQGAILSMTLLLGTALPLKGIVSLNGFLPSYVRALAPVRPLDGISVFLAHGLYDPVFPIEVGNANAEHFASLGKETTYRTYPEGHTVSFETLRDLTAWLLADAFGGEGTP</sequence>
<feature type="domain" description="Phospholipase/carboxylesterase/thioesterase" evidence="3">
    <location>
        <begin position="68"/>
        <end position="207"/>
    </location>
</feature>
<accession>A0A7X5HTH4</accession>
<comment type="similarity">
    <text evidence="1">Belongs to the AB hydrolase superfamily. AB hydrolase 2 family.</text>
</comment>
<dbReference type="SUPFAM" id="SSF53474">
    <property type="entry name" value="alpha/beta-Hydrolases"/>
    <property type="match status" value="1"/>
</dbReference>
<protein>
    <submittedName>
        <fullName evidence="4">Esterase</fullName>
    </submittedName>
</protein>
<dbReference type="Proteomes" id="UP000461585">
    <property type="component" value="Unassembled WGS sequence"/>
</dbReference>
<dbReference type="PANTHER" id="PTHR10655:SF17">
    <property type="entry name" value="LYSOPHOSPHOLIPASE-LIKE PROTEIN 1"/>
    <property type="match status" value="1"/>
</dbReference>
<dbReference type="Gene3D" id="3.40.50.1820">
    <property type="entry name" value="alpha/beta hydrolase"/>
    <property type="match status" value="1"/>
</dbReference>
<keyword evidence="2" id="KW-0378">Hydrolase</keyword>
<keyword evidence="5" id="KW-1185">Reference proteome</keyword>
<evidence type="ECO:0000259" key="3">
    <source>
        <dbReference type="Pfam" id="PF02230"/>
    </source>
</evidence>
<evidence type="ECO:0000313" key="5">
    <source>
        <dbReference type="Proteomes" id="UP000461585"/>
    </source>
</evidence>
<evidence type="ECO:0000313" key="4">
    <source>
        <dbReference type="EMBL" id="NDL66339.1"/>
    </source>
</evidence>
<dbReference type="GO" id="GO:0016787">
    <property type="term" value="F:hydrolase activity"/>
    <property type="evidence" value="ECO:0007669"/>
    <property type="project" value="UniProtKB-KW"/>
</dbReference>
<dbReference type="AlphaFoldDB" id="A0A7X5HTH4"/>
<proteinExistence type="inferred from homology"/>
<dbReference type="PANTHER" id="PTHR10655">
    <property type="entry name" value="LYSOPHOSPHOLIPASE-RELATED"/>
    <property type="match status" value="1"/>
</dbReference>
<dbReference type="RefSeq" id="WP_162369070.1">
    <property type="nucleotide sequence ID" value="NZ_JAAEEH010000002.1"/>
</dbReference>
<gene>
    <name evidence="4" type="ORF">GXN74_01075</name>
</gene>
<reference evidence="4 5" key="1">
    <citation type="submission" date="2020-01" db="EMBL/GenBank/DDBJ databases">
        <title>Anaeroalcalibacter tamaniensis gen. nov., sp. nov., moderately halophilic strictly anaerobic fermenter bacterium from mud volcano of Taman peninsula.</title>
        <authorList>
            <person name="Frolova A."/>
            <person name="Merkel A.Y."/>
            <person name="Slobodkin A.I."/>
        </authorList>
    </citation>
    <scope>NUCLEOTIDE SEQUENCE [LARGE SCALE GENOMIC DNA]</scope>
    <source>
        <strain evidence="4 5">F-3ap</strain>
    </source>
</reference>
<comment type="caution">
    <text evidence="4">The sequence shown here is derived from an EMBL/GenBank/DDBJ whole genome shotgun (WGS) entry which is preliminary data.</text>
</comment>
<dbReference type="EMBL" id="JAAEEH010000002">
    <property type="protein sequence ID" value="NDL66339.1"/>
    <property type="molecule type" value="Genomic_DNA"/>
</dbReference>
<dbReference type="InterPro" id="IPR050565">
    <property type="entry name" value="LYPA1-2/EST-like"/>
</dbReference>
<name>A0A7X5HTH4_9FIRM</name>
<dbReference type="Pfam" id="PF02230">
    <property type="entry name" value="Abhydrolase_2"/>
    <property type="match status" value="1"/>
</dbReference>
<organism evidence="4 5">
    <name type="scientific">Anaerotalea alkaliphila</name>
    <dbReference type="NCBI Taxonomy" id="2662126"/>
    <lineage>
        <taxon>Bacteria</taxon>
        <taxon>Bacillati</taxon>
        <taxon>Bacillota</taxon>
        <taxon>Clostridia</taxon>
        <taxon>Eubacteriales</taxon>
        <taxon>Anaerotalea</taxon>
    </lineage>
</organism>